<dbReference type="EC" id="3.2.1.86" evidence="5"/>
<dbReference type="FunFam" id="3.20.20.80:FF:000004">
    <property type="entry name" value="Beta-glucosidase 6-phospho-beta-glucosidase"/>
    <property type="match status" value="1"/>
</dbReference>
<evidence type="ECO:0000256" key="2">
    <source>
        <dbReference type="ARBA" id="ARBA00022801"/>
    </source>
</evidence>
<evidence type="ECO:0000313" key="9">
    <source>
        <dbReference type="EMBL" id="KAB2329305.1"/>
    </source>
</evidence>
<dbReference type="InterPro" id="IPR001360">
    <property type="entry name" value="Glyco_hydro_1"/>
</dbReference>
<protein>
    <recommendedName>
        <fullName evidence="5">6-phospho-beta-glucosidase</fullName>
        <ecNumber evidence="5">3.2.1.86</ecNumber>
    </recommendedName>
</protein>
<evidence type="ECO:0000256" key="5">
    <source>
        <dbReference type="ARBA" id="ARBA00066487"/>
    </source>
</evidence>
<dbReference type="PROSITE" id="PS00572">
    <property type="entry name" value="GLYCOSYL_HYDROL_F1_1"/>
    <property type="match status" value="1"/>
</dbReference>
<comment type="catalytic activity">
    <reaction evidence="4">
        <text>6-phospho-beta-D-glucosyl-(1-&gt;4)-D-glucose + H2O = D-glucose 6-phosphate + D-glucose</text>
        <dbReference type="Rhea" id="RHEA:10772"/>
        <dbReference type="ChEBI" id="CHEBI:4167"/>
        <dbReference type="ChEBI" id="CHEBI:15377"/>
        <dbReference type="ChEBI" id="CHEBI:58312"/>
        <dbReference type="ChEBI" id="CHEBI:61548"/>
        <dbReference type="EC" id="3.2.1.86"/>
    </reaction>
</comment>
<dbReference type="InterPro" id="IPR033132">
    <property type="entry name" value="GH_1_N_CS"/>
</dbReference>
<keyword evidence="10" id="KW-1185">Reference proteome</keyword>
<dbReference type="PRINTS" id="PR00131">
    <property type="entry name" value="GLHYDRLASE1"/>
</dbReference>
<dbReference type="Pfam" id="PF00232">
    <property type="entry name" value="Glyco_hydro_1"/>
    <property type="match status" value="1"/>
</dbReference>
<dbReference type="InterPro" id="IPR018120">
    <property type="entry name" value="Glyco_hydro_1_AS"/>
</dbReference>
<dbReference type="Gene3D" id="3.20.20.80">
    <property type="entry name" value="Glycosidases"/>
    <property type="match status" value="1"/>
</dbReference>
<evidence type="ECO:0000256" key="6">
    <source>
        <dbReference type="PROSITE-ProRule" id="PRU10055"/>
    </source>
</evidence>
<dbReference type="SUPFAM" id="SSF51445">
    <property type="entry name" value="(Trans)glycosidases"/>
    <property type="match status" value="1"/>
</dbReference>
<dbReference type="AlphaFoldDB" id="A0A7V7RHV1"/>
<evidence type="ECO:0000256" key="7">
    <source>
        <dbReference type="RuleBase" id="RU003690"/>
    </source>
</evidence>
<dbReference type="InterPro" id="IPR017853">
    <property type="entry name" value="GH"/>
</dbReference>
<evidence type="ECO:0000256" key="1">
    <source>
        <dbReference type="ARBA" id="ARBA00010838"/>
    </source>
</evidence>
<comment type="caution">
    <text evidence="9">The sequence shown here is derived from an EMBL/GenBank/DDBJ whole genome shotgun (WGS) entry which is preliminary data.</text>
</comment>
<reference evidence="9 10" key="1">
    <citation type="journal article" date="2014" name="Arch. Microbiol.">
        <title>Bacillus mesophilum sp. nov., strain IITR-54T, a novel 4-chlorobiphenyl dechlorinating bacterium.</title>
        <authorList>
            <person name="Manickam N."/>
            <person name="Singh N.K."/>
            <person name="Bajaj A."/>
            <person name="Kumar R.M."/>
            <person name="Kaur G."/>
            <person name="Kaur N."/>
            <person name="Bala M."/>
            <person name="Kumar A."/>
            <person name="Mayilraj S."/>
        </authorList>
    </citation>
    <scope>NUCLEOTIDE SEQUENCE [LARGE SCALE GENOMIC DNA]</scope>
    <source>
        <strain evidence="9 10">IITR-54</strain>
    </source>
</reference>
<accession>A0A7V7RHV1</accession>
<sequence>MIHTTKKNFPSDFLWGSASAAYQVEGAWNADGKGPSVWDIYTKLEGTTYEGTNGDVAVDHYHRYKEDVALMAEMGLKAYRFSVSWSRIYPNGTGEVNEAGLQFYDDLINELMQHGIEPILTVYHWDVPQALMDRYGAWESREIIEDFNEYCITLYKRFGDRVKYWVTLNEQNVFIGLGYRTGLHPPGVRDDKRMYDANHIANLANAKAIQSFRRYVPDGKVGPSFAFGPTYPYSCHPDHILAYENAEDLNNHWWLDIYCWGTYPKVSLNYLQEIGEAPTILDGDMELLAYGRPDFIGVNYYRSGTVEMNPLDGIGIGAMNTTGKKGTSEESGIPGLYKSKRNPHLEATNWDWEIDPEGLRIGLRRLTSRYGLPILITENGLGEYDTLLEGEYVLDDYRIDYIKAHVEACRNAISDGVDLLGYCTWSFTDILSWLNGYKKRYGFVYVNRDEHSEKDLRRIKKKSFYWYKQVIETNGNNLQNIPSEILKEEHQ</sequence>
<dbReference type="GO" id="GO:0008706">
    <property type="term" value="F:6-phospho-beta-glucosidase activity"/>
    <property type="evidence" value="ECO:0007669"/>
    <property type="project" value="UniProtKB-EC"/>
</dbReference>
<evidence type="ECO:0000256" key="4">
    <source>
        <dbReference type="ARBA" id="ARBA00050637"/>
    </source>
</evidence>
<dbReference type="OrthoDB" id="9765195at2"/>
<keyword evidence="2 8" id="KW-0378">Hydrolase</keyword>
<comment type="similarity">
    <text evidence="1 7">Belongs to the glycosyl hydrolase 1 family.</text>
</comment>
<evidence type="ECO:0000313" key="10">
    <source>
        <dbReference type="Proteomes" id="UP000441354"/>
    </source>
</evidence>
<dbReference type="EMBL" id="WBOT01000013">
    <property type="protein sequence ID" value="KAB2329305.1"/>
    <property type="molecule type" value="Genomic_DNA"/>
</dbReference>
<dbReference type="Proteomes" id="UP000441354">
    <property type="component" value="Unassembled WGS sequence"/>
</dbReference>
<dbReference type="RefSeq" id="WP_151576095.1">
    <property type="nucleotide sequence ID" value="NZ_WBOT01000013.1"/>
</dbReference>
<keyword evidence="3 8" id="KW-0326">Glycosidase</keyword>
<evidence type="ECO:0000256" key="8">
    <source>
        <dbReference type="RuleBase" id="RU004468"/>
    </source>
</evidence>
<organism evidence="9 10">
    <name type="scientific">Bacillus mesophilum</name>
    <dbReference type="NCBI Taxonomy" id="1071718"/>
    <lineage>
        <taxon>Bacteria</taxon>
        <taxon>Bacillati</taxon>
        <taxon>Bacillota</taxon>
        <taxon>Bacilli</taxon>
        <taxon>Bacillales</taxon>
        <taxon>Bacillaceae</taxon>
        <taxon>Bacillus</taxon>
    </lineage>
</organism>
<gene>
    <name evidence="9" type="ORF">F7732_21605</name>
</gene>
<dbReference type="GO" id="GO:0016052">
    <property type="term" value="P:carbohydrate catabolic process"/>
    <property type="evidence" value="ECO:0007669"/>
    <property type="project" value="TreeGrafter"/>
</dbReference>
<dbReference type="GO" id="GO:0005829">
    <property type="term" value="C:cytosol"/>
    <property type="evidence" value="ECO:0007669"/>
    <property type="project" value="TreeGrafter"/>
</dbReference>
<evidence type="ECO:0000256" key="3">
    <source>
        <dbReference type="ARBA" id="ARBA00023295"/>
    </source>
</evidence>
<name>A0A7V7RHV1_9BACI</name>
<dbReference type="PROSITE" id="PS00653">
    <property type="entry name" value="GLYCOSYL_HYDROL_F1_2"/>
    <property type="match status" value="1"/>
</dbReference>
<dbReference type="PANTHER" id="PTHR10353">
    <property type="entry name" value="GLYCOSYL HYDROLASE"/>
    <property type="match status" value="1"/>
</dbReference>
<proteinExistence type="inferred from homology"/>
<dbReference type="PANTHER" id="PTHR10353:SF136">
    <property type="entry name" value="ARYL-PHOSPHO-BETA-D-GLUCOSIDASE BGLC"/>
    <property type="match status" value="1"/>
</dbReference>
<feature type="active site" description="Nucleophile" evidence="6">
    <location>
        <position position="378"/>
    </location>
</feature>